<dbReference type="InterPro" id="IPR011701">
    <property type="entry name" value="MFS"/>
</dbReference>
<evidence type="ECO:0000256" key="1">
    <source>
        <dbReference type="ARBA" id="ARBA00004141"/>
    </source>
</evidence>
<organism evidence="4 5">
    <name type="scientific">Stachybotrys elegans</name>
    <dbReference type="NCBI Taxonomy" id="80388"/>
    <lineage>
        <taxon>Eukaryota</taxon>
        <taxon>Fungi</taxon>
        <taxon>Dikarya</taxon>
        <taxon>Ascomycota</taxon>
        <taxon>Pezizomycotina</taxon>
        <taxon>Sordariomycetes</taxon>
        <taxon>Hypocreomycetidae</taxon>
        <taxon>Hypocreales</taxon>
        <taxon>Stachybotryaceae</taxon>
        <taxon>Stachybotrys</taxon>
    </lineage>
</organism>
<protein>
    <submittedName>
        <fullName evidence="4">Major facilitator superfamily domain-containing protein</fullName>
    </submittedName>
</protein>
<keyword evidence="5" id="KW-1185">Reference proteome</keyword>
<accession>A0A8K0WL11</accession>
<reference evidence="4" key="1">
    <citation type="journal article" date="2021" name="Nat. Commun.">
        <title>Genetic determinants of endophytism in the Arabidopsis root mycobiome.</title>
        <authorList>
            <person name="Mesny F."/>
            <person name="Miyauchi S."/>
            <person name="Thiergart T."/>
            <person name="Pickel B."/>
            <person name="Atanasova L."/>
            <person name="Karlsson M."/>
            <person name="Huettel B."/>
            <person name="Barry K.W."/>
            <person name="Haridas S."/>
            <person name="Chen C."/>
            <person name="Bauer D."/>
            <person name="Andreopoulos W."/>
            <person name="Pangilinan J."/>
            <person name="LaButti K."/>
            <person name="Riley R."/>
            <person name="Lipzen A."/>
            <person name="Clum A."/>
            <person name="Drula E."/>
            <person name="Henrissat B."/>
            <person name="Kohler A."/>
            <person name="Grigoriev I.V."/>
            <person name="Martin F.M."/>
            <person name="Hacquard S."/>
        </authorList>
    </citation>
    <scope>NUCLEOTIDE SEQUENCE</scope>
    <source>
        <strain evidence="4">MPI-CAGE-CH-0235</strain>
    </source>
</reference>
<dbReference type="Proteomes" id="UP000813444">
    <property type="component" value="Unassembled WGS sequence"/>
</dbReference>
<feature type="transmembrane region" description="Helical" evidence="3">
    <location>
        <begin position="199"/>
        <end position="221"/>
    </location>
</feature>
<dbReference type="OrthoDB" id="2213137at2759"/>
<feature type="transmembrane region" description="Helical" evidence="3">
    <location>
        <begin position="115"/>
        <end position="133"/>
    </location>
</feature>
<dbReference type="GO" id="GO:0016020">
    <property type="term" value="C:membrane"/>
    <property type="evidence" value="ECO:0007669"/>
    <property type="project" value="UniProtKB-SubCell"/>
</dbReference>
<feature type="transmembrane region" description="Helical" evidence="3">
    <location>
        <begin position="406"/>
        <end position="426"/>
    </location>
</feature>
<comment type="similarity">
    <text evidence="2">Belongs to the major facilitator superfamily. Monocarboxylate porter (TC 2.A.1.13) family.</text>
</comment>
<keyword evidence="3" id="KW-1133">Transmembrane helix</keyword>
<name>A0A8K0WL11_9HYPO</name>
<dbReference type="EMBL" id="JAGPNK010000027">
    <property type="protein sequence ID" value="KAH7303939.1"/>
    <property type="molecule type" value="Genomic_DNA"/>
</dbReference>
<dbReference type="InterPro" id="IPR050327">
    <property type="entry name" value="Proton-linked_MCT"/>
</dbReference>
<evidence type="ECO:0000313" key="5">
    <source>
        <dbReference type="Proteomes" id="UP000813444"/>
    </source>
</evidence>
<feature type="transmembrane region" description="Helical" evidence="3">
    <location>
        <begin position="310"/>
        <end position="330"/>
    </location>
</feature>
<dbReference type="Gene3D" id="1.20.1250.20">
    <property type="entry name" value="MFS general substrate transporter like domains"/>
    <property type="match status" value="2"/>
</dbReference>
<dbReference type="PANTHER" id="PTHR11360:SF130">
    <property type="entry name" value="MAJOR FACILITATOR SUPERFAMILY (MFS) PROFILE DOMAIN-CONTAINING PROTEIN-RELATED"/>
    <property type="match status" value="1"/>
</dbReference>
<feature type="transmembrane region" description="Helical" evidence="3">
    <location>
        <begin position="170"/>
        <end position="187"/>
    </location>
</feature>
<comment type="subcellular location">
    <subcellularLocation>
        <location evidence="1">Membrane</location>
        <topology evidence="1">Multi-pass membrane protein</topology>
    </subcellularLocation>
</comment>
<dbReference type="PANTHER" id="PTHR11360">
    <property type="entry name" value="MONOCARBOXYLATE TRANSPORTER"/>
    <property type="match status" value="1"/>
</dbReference>
<dbReference type="Pfam" id="PF07690">
    <property type="entry name" value="MFS_1"/>
    <property type="match status" value="1"/>
</dbReference>
<feature type="transmembrane region" description="Helical" evidence="3">
    <location>
        <begin position="282"/>
        <end position="303"/>
    </location>
</feature>
<evidence type="ECO:0000256" key="2">
    <source>
        <dbReference type="ARBA" id="ARBA00006727"/>
    </source>
</evidence>
<feature type="transmembrane region" description="Helical" evidence="3">
    <location>
        <begin position="139"/>
        <end position="158"/>
    </location>
</feature>
<comment type="caution">
    <text evidence="4">The sequence shown here is derived from an EMBL/GenBank/DDBJ whole genome shotgun (WGS) entry which is preliminary data.</text>
</comment>
<feature type="transmembrane region" description="Helical" evidence="3">
    <location>
        <begin position="336"/>
        <end position="361"/>
    </location>
</feature>
<dbReference type="AlphaFoldDB" id="A0A8K0WL11"/>
<evidence type="ECO:0000256" key="3">
    <source>
        <dbReference type="SAM" id="Phobius"/>
    </source>
</evidence>
<sequence length="435" mass="46277">MTNADVEKNAPREALPAAERIISNITAPIPPAPLEYNPPDGGLTAWSQVLAALLTNAMSWGYASTFGVYQLYYRESTGLPASQISWIGSVQVFLTFASCSVSGRLSDAGYLRSTLAVGGFLSVFGTFMTSLATEYWQTMLAQGICTGLGLGLAFMPAVSVASSYFKKRQAFALAVTAVGTSTGGLIFPSTVQYLIPQIGFAWAVRCAGFVAMAIVLLAIVLQKPCLPPRKSGPWVDISAFKEKPYLLFSLGAFLNLYGLYFGFFYVNAYARDVIGFSPVDSVGLLLITNALGIPARPIVGWIADHYVGPVNMYIIATVGVAATIFGWIGITTRTEMYIFSVFLGFSNGTCQGMFIGALASLTKDPQKMGTRSGMIFSLCAFATLAGPPTAGAIIDQTGGDYFWAQVWGGIVFAAGAMALSASRIAATGWTWRAKI</sequence>
<feature type="transmembrane region" description="Helical" evidence="3">
    <location>
        <begin position="245"/>
        <end position="270"/>
    </location>
</feature>
<evidence type="ECO:0000313" key="4">
    <source>
        <dbReference type="EMBL" id="KAH7303939.1"/>
    </source>
</evidence>
<dbReference type="GO" id="GO:0022857">
    <property type="term" value="F:transmembrane transporter activity"/>
    <property type="evidence" value="ECO:0007669"/>
    <property type="project" value="InterPro"/>
</dbReference>
<keyword evidence="3" id="KW-0812">Transmembrane</keyword>
<proteinExistence type="inferred from homology"/>
<keyword evidence="3" id="KW-0472">Membrane</keyword>
<dbReference type="InterPro" id="IPR036259">
    <property type="entry name" value="MFS_trans_sf"/>
</dbReference>
<feature type="transmembrane region" description="Helical" evidence="3">
    <location>
        <begin position="373"/>
        <end position="394"/>
    </location>
</feature>
<dbReference type="SUPFAM" id="SSF103473">
    <property type="entry name" value="MFS general substrate transporter"/>
    <property type="match status" value="1"/>
</dbReference>
<gene>
    <name evidence="4" type="ORF">B0I35DRAFT_484813</name>
</gene>